<keyword evidence="11" id="KW-0411">Iron-sulfur</keyword>
<evidence type="ECO:0000256" key="7">
    <source>
        <dbReference type="ARBA" id="ARBA00022723"/>
    </source>
</evidence>
<dbReference type="InterPro" id="IPR017932">
    <property type="entry name" value="GATase_2_dom"/>
</dbReference>
<dbReference type="EMBL" id="BSDE01000001">
    <property type="protein sequence ID" value="GLH72175.1"/>
    <property type="molecule type" value="Genomic_DNA"/>
</dbReference>
<accession>A0ABQ5QBH8</accession>
<dbReference type="NCBIfam" id="NF008730">
    <property type="entry name" value="PRK11750.1"/>
    <property type="match status" value="1"/>
</dbReference>
<gene>
    <name evidence="16" type="primary">glsF</name>
    <name evidence="16" type="ORF">GETHLI_06770</name>
</gene>
<keyword evidence="8" id="KW-0315">Glutamine amidotransferase</keyword>
<evidence type="ECO:0000256" key="3">
    <source>
        <dbReference type="ARBA" id="ARBA00009716"/>
    </source>
</evidence>
<evidence type="ECO:0000256" key="11">
    <source>
        <dbReference type="ARBA" id="ARBA00023014"/>
    </source>
</evidence>
<dbReference type="CDD" id="cd00713">
    <property type="entry name" value="GltS"/>
    <property type="match status" value="1"/>
</dbReference>
<reference evidence="16 17" key="1">
    <citation type="journal article" date="2023" name="Antonie Van Leeuwenhoek">
        <title>Mesoterricola silvestris gen. nov., sp. nov., Mesoterricola sediminis sp. nov., Geothrix oryzae sp. nov., Geothrix edaphica sp. nov., Geothrix rubra sp. nov., and Geothrix limicola sp. nov., six novel members of Acidobacteriota isolated from soils.</title>
        <authorList>
            <person name="Itoh H."/>
            <person name="Sugisawa Y."/>
            <person name="Mise K."/>
            <person name="Xu Z."/>
            <person name="Kuniyasu M."/>
            <person name="Ushijima N."/>
            <person name="Kawano K."/>
            <person name="Kobayashi E."/>
            <person name="Shiratori Y."/>
            <person name="Masuda Y."/>
            <person name="Senoo K."/>
        </authorList>
    </citation>
    <scope>NUCLEOTIDE SEQUENCE [LARGE SCALE GENOMIC DNA]</scope>
    <source>
        <strain evidence="16 17">Red804</strain>
    </source>
</reference>
<keyword evidence="9" id="KW-0560">Oxidoreductase</keyword>
<dbReference type="SUPFAM" id="SSF51395">
    <property type="entry name" value="FMN-linked oxidoreductases"/>
    <property type="match status" value="1"/>
</dbReference>
<evidence type="ECO:0000256" key="13">
    <source>
        <dbReference type="ARBA" id="ARBA00023291"/>
    </source>
</evidence>
<evidence type="ECO:0000256" key="8">
    <source>
        <dbReference type="ARBA" id="ARBA00022962"/>
    </source>
</evidence>
<evidence type="ECO:0000256" key="14">
    <source>
        <dbReference type="ARBA" id="ARBA00029440"/>
    </source>
</evidence>
<dbReference type="InterPro" id="IPR036485">
    <property type="entry name" value="Glu_synth_asu_C_sf"/>
</dbReference>
<dbReference type="Gene3D" id="2.160.20.60">
    <property type="entry name" value="Glutamate synthase, alpha subunit, C-terminal domain"/>
    <property type="match status" value="1"/>
</dbReference>
<dbReference type="PANTHER" id="PTHR11938:SF133">
    <property type="entry name" value="GLUTAMATE SYNTHASE (NADH)"/>
    <property type="match status" value="1"/>
</dbReference>
<dbReference type="PANTHER" id="PTHR11938">
    <property type="entry name" value="FAD NADPH DEHYDROGENASE/OXIDOREDUCTASE"/>
    <property type="match status" value="1"/>
</dbReference>
<comment type="pathway">
    <text evidence="14">Amino-acid biosynthesis.</text>
</comment>
<evidence type="ECO:0000256" key="9">
    <source>
        <dbReference type="ARBA" id="ARBA00023002"/>
    </source>
</evidence>
<name>A0ABQ5QBH8_9BACT</name>
<dbReference type="Gene3D" id="3.20.20.70">
    <property type="entry name" value="Aldolase class I"/>
    <property type="match status" value="2"/>
</dbReference>
<dbReference type="InterPro" id="IPR029055">
    <property type="entry name" value="Ntn_hydrolases_N"/>
</dbReference>
<keyword evidence="10" id="KW-0408">Iron</keyword>
<evidence type="ECO:0000256" key="2">
    <source>
        <dbReference type="ARBA" id="ARBA00001927"/>
    </source>
</evidence>
<dbReference type="InterPro" id="IPR002489">
    <property type="entry name" value="Glu_synth_asu_C"/>
</dbReference>
<evidence type="ECO:0000256" key="12">
    <source>
        <dbReference type="ARBA" id="ARBA00023164"/>
    </source>
</evidence>
<comment type="similarity">
    <text evidence="3">Belongs to the glutamate synthase family.</text>
</comment>
<evidence type="ECO:0000313" key="17">
    <source>
        <dbReference type="Proteomes" id="UP001165069"/>
    </source>
</evidence>
<dbReference type="Proteomes" id="UP001165069">
    <property type="component" value="Unassembled WGS sequence"/>
</dbReference>
<evidence type="ECO:0000313" key="16">
    <source>
        <dbReference type="EMBL" id="GLH72175.1"/>
    </source>
</evidence>
<evidence type="ECO:0000256" key="4">
    <source>
        <dbReference type="ARBA" id="ARBA00022605"/>
    </source>
</evidence>
<evidence type="ECO:0000256" key="1">
    <source>
        <dbReference type="ARBA" id="ARBA00001917"/>
    </source>
</evidence>
<evidence type="ECO:0000259" key="15">
    <source>
        <dbReference type="PROSITE" id="PS51278"/>
    </source>
</evidence>
<dbReference type="Pfam" id="PF01493">
    <property type="entry name" value="GXGXG"/>
    <property type="match status" value="1"/>
</dbReference>
<evidence type="ECO:0000256" key="5">
    <source>
        <dbReference type="ARBA" id="ARBA00022630"/>
    </source>
</evidence>
<keyword evidence="7" id="KW-0479">Metal-binding</keyword>
<keyword evidence="5" id="KW-0285">Flavoprotein</keyword>
<dbReference type="CDD" id="cd02808">
    <property type="entry name" value="GltS_FMN"/>
    <property type="match status" value="1"/>
</dbReference>
<dbReference type="SUPFAM" id="SSF56235">
    <property type="entry name" value="N-terminal nucleophile aminohydrolases (Ntn hydrolases)"/>
    <property type="match status" value="1"/>
</dbReference>
<dbReference type="Pfam" id="PF01645">
    <property type="entry name" value="Glu_synthase"/>
    <property type="match status" value="1"/>
</dbReference>
<evidence type="ECO:0000256" key="6">
    <source>
        <dbReference type="ARBA" id="ARBA00022643"/>
    </source>
</evidence>
<dbReference type="InterPro" id="IPR002932">
    <property type="entry name" value="Glu_synthdom"/>
</dbReference>
<evidence type="ECO:0000256" key="10">
    <source>
        <dbReference type="ARBA" id="ARBA00023004"/>
    </source>
</evidence>
<keyword evidence="13" id="KW-0003">3Fe-4S</keyword>
<feature type="domain" description="Glutamine amidotransferase type-2" evidence="15">
    <location>
        <begin position="12"/>
        <end position="395"/>
    </location>
</feature>
<dbReference type="Gene3D" id="3.60.20.10">
    <property type="entry name" value="Glutamine Phosphoribosylpyrophosphate, subunit 1, domain 1"/>
    <property type="match status" value="1"/>
</dbReference>
<comment type="cofactor">
    <cofactor evidence="1">
        <name>FMN</name>
        <dbReference type="ChEBI" id="CHEBI:58210"/>
    </cofactor>
</comment>
<dbReference type="InterPro" id="IPR006982">
    <property type="entry name" value="Glu_synth_centr_N"/>
</dbReference>
<keyword evidence="17" id="KW-1185">Reference proteome</keyword>
<keyword evidence="6" id="KW-0288">FMN</keyword>
<keyword evidence="4" id="KW-0028">Amino-acid biosynthesis</keyword>
<organism evidence="16 17">
    <name type="scientific">Geothrix limicola</name>
    <dbReference type="NCBI Taxonomy" id="2927978"/>
    <lineage>
        <taxon>Bacteria</taxon>
        <taxon>Pseudomonadati</taxon>
        <taxon>Acidobacteriota</taxon>
        <taxon>Holophagae</taxon>
        <taxon>Holophagales</taxon>
        <taxon>Holophagaceae</taxon>
        <taxon>Geothrix</taxon>
    </lineage>
</organism>
<keyword evidence="12" id="KW-0314">Glutamate biosynthesis</keyword>
<dbReference type="RefSeq" id="WP_285570339.1">
    <property type="nucleotide sequence ID" value="NZ_BSDE01000001.1"/>
</dbReference>
<comment type="cofactor">
    <cofactor evidence="2">
        <name>[3Fe-4S] cluster</name>
        <dbReference type="ChEBI" id="CHEBI:21137"/>
    </cofactor>
</comment>
<dbReference type="SUPFAM" id="SSF69336">
    <property type="entry name" value="Alpha subunit of glutamate synthase, C-terminal domain"/>
    <property type="match status" value="1"/>
</dbReference>
<dbReference type="InterPro" id="IPR013785">
    <property type="entry name" value="Aldolase_TIM"/>
</dbReference>
<dbReference type="InterPro" id="IPR050711">
    <property type="entry name" value="ET-N_metabolism_enzyme"/>
</dbReference>
<proteinExistence type="inferred from homology"/>
<comment type="caution">
    <text evidence="16">The sequence shown here is derived from an EMBL/GenBank/DDBJ whole genome shotgun (WGS) entry which is preliminary data.</text>
</comment>
<dbReference type="PROSITE" id="PS51278">
    <property type="entry name" value="GATASE_TYPE_2"/>
    <property type="match status" value="1"/>
</dbReference>
<dbReference type="Pfam" id="PF04898">
    <property type="entry name" value="Glu_syn_central"/>
    <property type="match status" value="1"/>
</dbReference>
<dbReference type="Pfam" id="PF00310">
    <property type="entry name" value="GATase_2"/>
    <property type="match status" value="1"/>
</dbReference>
<protein>
    <submittedName>
        <fullName evidence="16">Glutamate synthase</fullName>
    </submittedName>
</protein>
<sequence length="1468" mass="159275">MPHASRNEHDACGVGFIASRNGEACHQILKDALHALRCVEHRGGCAADQISSDGAGIMTDIPFDLLGYKPGEIAVANLFMPQDPERLQRALDTFATTFSFFDLEILANREVPVDASVLGEDARKTLPSLRQVILKRPAHCRTDASFDKLLYNAKQVLRTKQTEQGIRGEFFFASLSPRTIVYKALTRAADLHRFYLDLQDPRYATRFALIHRRFSTNTRTSWDKAQPFRLIAHNGEINTIAGNRSRAISRELSIGLKTDQLVTHGSISDSGSFNEIAEALLNRSSIPHMEDILAIMMPPAEGQTDFYTFWSRAMEPWDGPAIVMFSDGNTVGARLDRNGFRPARWTMTDDRFILASEAGAFPVDEAAIRRKGIVYAGTGVKVDLPTGRVHFRDASLSRENRDAAFDARTTPIGSIPEEVAPEGPVSVFRKTLFTCSREELEKMIYPMIATGKEAIGSMGDTARPNVFSSEPRPFFDYFYQHFAQVTNPPLDYIREGNITDLRVFLGRAPNIFFPKDLVPLNEALELPRPILDLGQMRFLARMQSMRPSESQIIPRTFPILFKRTDGISGFHAAIDKLAADVRQAVESGTTVIILSDQDASVEQPPIPGLIALRAVVHTLNESGLRLNASIVMHTAEARTSHHLAALISFGASAVCPYLALDIARRDEHPSFAKLSADEREQNLMAALESGLLKIMAKCGISVVQSYMSAKLFTAVGLGPELMETFFPGHASPLGGIGYEELAGDVLLKTGYAAQSGFQDKLLHTHQFRESTKPGEGERHGMTSARSRIVHRLVGLDPDLPEAREVYREYLASLKVDEPINPRHLLAFREAETPRPMTEVEPRSAIFKRFGAGAMSFGAVSAESQRDLIRAMEALGGRSNSGEGGENPYYWTEGLTASTKQVASARFGVTAEYLVSGQEIQIKVAQGAKPGEGGQLMKVKVDDTIARARFSLPGVDLISPPPLHDIYSIEDLKELIYELKQVHPTAKISVKLVSGTGIGTIAVGVAKAGADILYIAGGDGGTGAATLGSMKHAGLPWEIGLVEAHQTLRENRLRDQVELRVDGGLLTGKDIVTAAILGAEGFEFGKLLLVAEGCVMARICEKNTCPAGIATHDPKFKARYTGSPEAIERMLTHIAEDVRRHLADLGVSALSEVMDRTDLLTISPDHAAFVRDRKLDLSSFLEAPAEPVAGESASFQPEGVGLLNQRIVEAARPFLEAGGHQELAFPIDTEDRGVLATLSGEIAQRIRERRREGADAAVPGELRLTFTGSAGQGFGAFLTEGLHVKLLGEANDSVAKSMSGGTLVLRPNPAATFTPEENAILGNGALYGATGGRFFARGLAGDRFAVRNSGASAVVEGAGHHACEYMTRGAVAILGQVLTNAGAGMTGGCLFLRRDCATRVNGDYLSAIHWRQEEEALFRRLLEAHAEETGSATAAALLADWAGTLKAFTPYVPVAVATALAPKLAYPVE</sequence>